<keyword evidence="1" id="KW-1133">Transmembrane helix</keyword>
<keyword evidence="1" id="KW-0812">Transmembrane</keyword>
<reference evidence="2" key="1">
    <citation type="submission" date="2014-09" db="EMBL/GenBank/DDBJ databases">
        <authorList>
            <person name="Magalhaes I.L.F."/>
            <person name="Oliveira U."/>
            <person name="Santos F.R."/>
            <person name="Vidigal T.H.D.A."/>
            <person name="Brescovit A.D."/>
            <person name="Santos A.J."/>
        </authorList>
    </citation>
    <scope>NUCLEOTIDE SEQUENCE</scope>
    <source>
        <tissue evidence="2">Shoot tissue taken approximately 20 cm above the soil surface</tissue>
    </source>
</reference>
<sequence length="46" mass="5220">MRQCEIPITLWELSISFSNLILLMVYSGSKPFHLCNTKLGLGHDNV</sequence>
<reference evidence="2" key="2">
    <citation type="journal article" date="2015" name="Data Brief">
        <title>Shoot transcriptome of the giant reed, Arundo donax.</title>
        <authorList>
            <person name="Barrero R.A."/>
            <person name="Guerrero F.D."/>
            <person name="Moolhuijzen P."/>
            <person name="Goolsby J.A."/>
            <person name="Tidwell J."/>
            <person name="Bellgard S.E."/>
            <person name="Bellgard M.I."/>
        </authorList>
    </citation>
    <scope>NUCLEOTIDE SEQUENCE</scope>
    <source>
        <tissue evidence="2">Shoot tissue taken approximately 20 cm above the soil surface</tissue>
    </source>
</reference>
<keyword evidence="1" id="KW-0472">Membrane</keyword>
<evidence type="ECO:0000256" key="1">
    <source>
        <dbReference type="SAM" id="Phobius"/>
    </source>
</evidence>
<evidence type="ECO:0000313" key="2">
    <source>
        <dbReference type="EMBL" id="JAE16592.1"/>
    </source>
</evidence>
<organism evidence="2">
    <name type="scientific">Arundo donax</name>
    <name type="common">Giant reed</name>
    <name type="synonym">Donax arundinaceus</name>
    <dbReference type="NCBI Taxonomy" id="35708"/>
    <lineage>
        <taxon>Eukaryota</taxon>
        <taxon>Viridiplantae</taxon>
        <taxon>Streptophyta</taxon>
        <taxon>Embryophyta</taxon>
        <taxon>Tracheophyta</taxon>
        <taxon>Spermatophyta</taxon>
        <taxon>Magnoliopsida</taxon>
        <taxon>Liliopsida</taxon>
        <taxon>Poales</taxon>
        <taxon>Poaceae</taxon>
        <taxon>PACMAD clade</taxon>
        <taxon>Arundinoideae</taxon>
        <taxon>Arundineae</taxon>
        <taxon>Arundo</taxon>
    </lineage>
</organism>
<dbReference type="EMBL" id="GBRH01181304">
    <property type="protein sequence ID" value="JAE16592.1"/>
    <property type="molecule type" value="Transcribed_RNA"/>
</dbReference>
<protein>
    <submittedName>
        <fullName evidence="2">Uncharacterized protein</fullName>
    </submittedName>
</protein>
<accession>A0A0A9FWG4</accession>
<proteinExistence type="predicted"/>
<dbReference type="AlphaFoldDB" id="A0A0A9FWG4"/>
<name>A0A0A9FWG4_ARUDO</name>
<feature type="transmembrane region" description="Helical" evidence="1">
    <location>
        <begin position="6"/>
        <end position="26"/>
    </location>
</feature>